<organism evidence="2 3">
    <name type="scientific">Panagrellus redivivus</name>
    <name type="common">Microworm</name>
    <dbReference type="NCBI Taxonomy" id="6233"/>
    <lineage>
        <taxon>Eukaryota</taxon>
        <taxon>Metazoa</taxon>
        <taxon>Ecdysozoa</taxon>
        <taxon>Nematoda</taxon>
        <taxon>Chromadorea</taxon>
        <taxon>Rhabditida</taxon>
        <taxon>Tylenchina</taxon>
        <taxon>Panagrolaimomorpha</taxon>
        <taxon>Panagrolaimoidea</taxon>
        <taxon>Panagrolaimidae</taxon>
        <taxon>Panagrellus</taxon>
    </lineage>
</organism>
<keyword evidence="1" id="KW-0472">Membrane</keyword>
<keyword evidence="1" id="KW-0812">Transmembrane</keyword>
<reference evidence="3" key="2">
    <citation type="submission" date="2020-10" db="UniProtKB">
        <authorList>
            <consortium name="WormBaseParasite"/>
        </authorList>
    </citation>
    <scope>IDENTIFICATION</scope>
</reference>
<keyword evidence="1" id="KW-1133">Transmembrane helix</keyword>
<feature type="transmembrane region" description="Helical" evidence="1">
    <location>
        <begin position="72"/>
        <end position="95"/>
    </location>
</feature>
<sequence>MLIISISPMHYMKSEWGVDKFALVVLIYAIGVAWYQCDSIARDFRKLRTPYLKLKEVEDVVPCRVTLKVLMIVYKLISIFLAFACAHLALIMIRLACPHNDPIGPIASCLSAECISLYLATTASYYWTVACPLIQMSMYFP</sequence>
<reference evidence="2" key="1">
    <citation type="journal article" date="2013" name="Genetics">
        <title>The draft genome and transcriptome of Panagrellus redivivus are shaped by the harsh demands of a free-living lifestyle.</title>
        <authorList>
            <person name="Srinivasan J."/>
            <person name="Dillman A.R."/>
            <person name="Macchietto M.G."/>
            <person name="Heikkinen L."/>
            <person name="Lakso M."/>
            <person name="Fracchia K.M."/>
            <person name="Antoshechkin I."/>
            <person name="Mortazavi A."/>
            <person name="Wong G."/>
            <person name="Sternberg P.W."/>
        </authorList>
    </citation>
    <scope>NUCLEOTIDE SEQUENCE [LARGE SCALE GENOMIC DNA]</scope>
    <source>
        <strain evidence="2">MT8872</strain>
    </source>
</reference>
<name>A0A7E4UNY7_PANRE</name>
<accession>A0A7E4UNY7</accession>
<protein>
    <submittedName>
        <fullName evidence="3">DUF1084 domain-containing protein</fullName>
    </submittedName>
</protein>
<keyword evidence="2" id="KW-1185">Reference proteome</keyword>
<dbReference type="AlphaFoldDB" id="A0A7E4UNY7"/>
<feature type="transmembrane region" description="Helical" evidence="1">
    <location>
        <begin position="115"/>
        <end position="134"/>
    </location>
</feature>
<dbReference type="Proteomes" id="UP000492821">
    <property type="component" value="Unassembled WGS sequence"/>
</dbReference>
<evidence type="ECO:0000313" key="2">
    <source>
        <dbReference type="Proteomes" id="UP000492821"/>
    </source>
</evidence>
<proteinExistence type="predicted"/>
<evidence type="ECO:0000313" key="3">
    <source>
        <dbReference type="WBParaSite" id="Pan_g11011.t1"/>
    </source>
</evidence>
<evidence type="ECO:0000256" key="1">
    <source>
        <dbReference type="SAM" id="Phobius"/>
    </source>
</evidence>
<dbReference type="WBParaSite" id="Pan_g11011.t1">
    <property type="protein sequence ID" value="Pan_g11011.t1"/>
    <property type="gene ID" value="Pan_g11011"/>
</dbReference>
<feature type="transmembrane region" description="Helical" evidence="1">
    <location>
        <begin position="20"/>
        <end position="37"/>
    </location>
</feature>